<evidence type="ECO:0000256" key="1">
    <source>
        <dbReference type="SAM" id="SignalP"/>
    </source>
</evidence>
<feature type="chain" id="PRO_5018704516" evidence="1">
    <location>
        <begin position="18"/>
        <end position="153"/>
    </location>
</feature>
<accession>A0A3Q3VY26</accession>
<sequence>MSKVLFVLCCRAIILHAGLRVQPMLEQLNEGLQLNGLLSLIKQYPKICQPLFVSGENLKVNAEFVMTFILPQLSERGTSGQQVEMEIMNFSKNETEGISISPARFLQWITGQAHVPSEKKRFFVCYLVVSACAKTIVLPVRHMRPYVQNAYFF</sequence>
<dbReference type="AlphaFoldDB" id="A0A3Q3VY26"/>
<protein>
    <submittedName>
        <fullName evidence="2">Uncharacterized protein</fullName>
    </submittedName>
</protein>
<feature type="signal peptide" evidence="1">
    <location>
        <begin position="1"/>
        <end position="17"/>
    </location>
</feature>
<evidence type="ECO:0000313" key="3">
    <source>
        <dbReference type="Proteomes" id="UP000261620"/>
    </source>
</evidence>
<keyword evidence="1" id="KW-0732">Signal</keyword>
<dbReference type="OMA" id="QVEMEIM"/>
<reference evidence="2" key="2">
    <citation type="submission" date="2025-09" db="UniProtKB">
        <authorList>
            <consortium name="Ensembl"/>
        </authorList>
    </citation>
    <scope>IDENTIFICATION</scope>
</reference>
<dbReference type="Ensembl" id="ENSMMOT00000004024.1">
    <property type="protein sequence ID" value="ENSMMOP00000003952.1"/>
    <property type="gene ID" value="ENSMMOG00000003164.1"/>
</dbReference>
<reference evidence="2" key="1">
    <citation type="submission" date="2025-08" db="UniProtKB">
        <authorList>
            <consortium name="Ensembl"/>
        </authorList>
    </citation>
    <scope>IDENTIFICATION</scope>
</reference>
<organism evidence="2 3">
    <name type="scientific">Mola mola</name>
    <name type="common">Ocean sunfish</name>
    <name type="synonym">Tetraodon mola</name>
    <dbReference type="NCBI Taxonomy" id="94237"/>
    <lineage>
        <taxon>Eukaryota</taxon>
        <taxon>Metazoa</taxon>
        <taxon>Chordata</taxon>
        <taxon>Craniata</taxon>
        <taxon>Vertebrata</taxon>
        <taxon>Euteleostomi</taxon>
        <taxon>Actinopterygii</taxon>
        <taxon>Neopterygii</taxon>
        <taxon>Teleostei</taxon>
        <taxon>Neoteleostei</taxon>
        <taxon>Acanthomorphata</taxon>
        <taxon>Eupercaria</taxon>
        <taxon>Tetraodontiformes</taxon>
        <taxon>Molidae</taxon>
        <taxon>Mola</taxon>
    </lineage>
</organism>
<proteinExistence type="predicted"/>
<dbReference type="Proteomes" id="UP000261620">
    <property type="component" value="Unplaced"/>
</dbReference>
<name>A0A3Q3VY26_MOLML</name>
<keyword evidence="3" id="KW-1185">Reference proteome</keyword>
<evidence type="ECO:0000313" key="2">
    <source>
        <dbReference type="Ensembl" id="ENSMMOP00000003952.1"/>
    </source>
</evidence>